<comment type="caution">
    <text evidence="1">The sequence shown here is derived from an EMBL/GenBank/DDBJ whole genome shotgun (WGS) entry which is preliminary data.</text>
</comment>
<dbReference type="Proteomes" id="UP000053326">
    <property type="component" value="Unassembled WGS sequence"/>
</dbReference>
<organism evidence="1 2">
    <name type="scientific">Thermacetogenium phaeum</name>
    <dbReference type="NCBI Taxonomy" id="85874"/>
    <lineage>
        <taxon>Bacteria</taxon>
        <taxon>Bacillati</taxon>
        <taxon>Bacillota</taxon>
        <taxon>Clostridia</taxon>
        <taxon>Thermoanaerobacterales</taxon>
        <taxon>Thermoanaerobacteraceae</taxon>
        <taxon>Thermacetogenium</taxon>
    </lineage>
</organism>
<reference evidence="2" key="1">
    <citation type="journal article" date="2015" name="MBio">
        <title>Genome-Resolved Metagenomic Analysis Reveals Roles for Candidate Phyla and Other Microbial Community Members in Biogeochemical Transformations in Oil Reservoirs.</title>
        <authorList>
            <person name="Hu P."/>
            <person name="Tom L."/>
            <person name="Singh A."/>
            <person name="Thomas B.C."/>
            <person name="Baker B.J."/>
            <person name="Piceno Y.M."/>
            <person name="Andersen G.L."/>
            <person name="Banfield J.F."/>
        </authorList>
    </citation>
    <scope>NUCLEOTIDE SEQUENCE [LARGE SCALE GENOMIC DNA]</scope>
</reference>
<protein>
    <recommendedName>
        <fullName evidence="3">YkgJ family cysteine cluster protein</fullName>
    </recommendedName>
</protein>
<dbReference type="EMBL" id="LGFO01000006">
    <property type="protein sequence ID" value="KUK37180.1"/>
    <property type="molecule type" value="Genomic_DNA"/>
</dbReference>
<sequence length="192" mass="21939">MSEKVRIWWDETYECYDVGVLSDDAAVGDVEREGEIVLSGRAARRRYGSSCNGCCICCGGRIPLTPGDISRMMRAGLGAGKSVREWLSRYCRIEDLGPCLDVTLKCIDDICCLWDRERSICSLYEARPFVCRTYICAPFSRRLEELRSQIVNYGENLLEEMIVMGDFDGNKFAGIPLRNICSKELWDWLRDM</sequence>
<name>A0A117LBQ0_9THEO</name>
<proteinExistence type="predicted"/>
<gene>
    <name evidence="1" type="ORF">XD66_0113</name>
</gene>
<evidence type="ECO:0000313" key="1">
    <source>
        <dbReference type="EMBL" id="KUK37180.1"/>
    </source>
</evidence>
<evidence type="ECO:0000313" key="2">
    <source>
        <dbReference type="Proteomes" id="UP000053326"/>
    </source>
</evidence>
<dbReference type="AlphaFoldDB" id="A0A117LBQ0"/>
<accession>A0A117LBQ0</accession>
<evidence type="ECO:0008006" key="3">
    <source>
        <dbReference type="Google" id="ProtNLM"/>
    </source>
</evidence>
<dbReference type="InterPro" id="IPR005358">
    <property type="entry name" value="Puta_zinc/iron-chelating_dom"/>
</dbReference>
<dbReference type="Pfam" id="PF03692">
    <property type="entry name" value="CxxCxxCC"/>
    <property type="match status" value="1"/>
</dbReference>